<accession>A0A550CGA0</accession>
<dbReference type="Proteomes" id="UP000320762">
    <property type="component" value="Unassembled WGS sequence"/>
</dbReference>
<dbReference type="EMBL" id="VDMD01000008">
    <property type="protein sequence ID" value="TRM63832.1"/>
    <property type="molecule type" value="Genomic_DNA"/>
</dbReference>
<name>A0A550CGA0_9AGAR</name>
<proteinExistence type="predicted"/>
<organism evidence="2 3">
    <name type="scientific">Schizophyllum amplum</name>
    <dbReference type="NCBI Taxonomy" id="97359"/>
    <lineage>
        <taxon>Eukaryota</taxon>
        <taxon>Fungi</taxon>
        <taxon>Dikarya</taxon>
        <taxon>Basidiomycota</taxon>
        <taxon>Agaricomycotina</taxon>
        <taxon>Agaricomycetes</taxon>
        <taxon>Agaricomycetidae</taxon>
        <taxon>Agaricales</taxon>
        <taxon>Schizophyllaceae</taxon>
        <taxon>Schizophyllum</taxon>
    </lineage>
</organism>
<gene>
    <name evidence="2" type="ORF">BD626DRAFT_492806</name>
</gene>
<dbReference type="AlphaFoldDB" id="A0A550CGA0"/>
<evidence type="ECO:0000313" key="3">
    <source>
        <dbReference type="Proteomes" id="UP000320762"/>
    </source>
</evidence>
<feature type="region of interest" description="Disordered" evidence="1">
    <location>
        <begin position="231"/>
        <end position="250"/>
    </location>
</feature>
<reference evidence="2 3" key="1">
    <citation type="journal article" date="2019" name="New Phytol.">
        <title>Comparative genomics reveals unique wood-decay strategies and fruiting body development in the Schizophyllaceae.</title>
        <authorList>
            <person name="Almasi E."/>
            <person name="Sahu N."/>
            <person name="Krizsan K."/>
            <person name="Balint B."/>
            <person name="Kovacs G.M."/>
            <person name="Kiss B."/>
            <person name="Cseklye J."/>
            <person name="Drula E."/>
            <person name="Henrissat B."/>
            <person name="Nagy I."/>
            <person name="Chovatia M."/>
            <person name="Adam C."/>
            <person name="LaButti K."/>
            <person name="Lipzen A."/>
            <person name="Riley R."/>
            <person name="Grigoriev I.V."/>
            <person name="Nagy L.G."/>
        </authorList>
    </citation>
    <scope>NUCLEOTIDE SEQUENCE [LARGE SCALE GENOMIC DNA]</scope>
    <source>
        <strain evidence="2 3">NL-1724</strain>
    </source>
</reference>
<comment type="caution">
    <text evidence="2">The sequence shown here is derived from an EMBL/GenBank/DDBJ whole genome shotgun (WGS) entry which is preliminary data.</text>
</comment>
<evidence type="ECO:0000313" key="2">
    <source>
        <dbReference type="EMBL" id="TRM63832.1"/>
    </source>
</evidence>
<sequence>MPSRRRGALRTSAAAATALLASEFFSFHFSRSARHYPWHQAAFDHPGASFDRSVARLRPRQPPLTSPVAFDLASRLRPRLNLWDLTPSQGAAFDLGSSWHLRPFSCGLQPLTPYIASDLSIHWLPSDRLTSSCESPINIVAPSCPFSRSPGHCRSALIYLAHLFLLTGSRHPQHNNLLASDLRFSPPTPAFGCRYSSRHWVQTSNIQLRHSDPRHPTSTWMCADFPLPQFAPSTRHPQHEEPCTATTVPSTRFPDNSLFSEYSGVS</sequence>
<evidence type="ECO:0000256" key="1">
    <source>
        <dbReference type="SAM" id="MobiDB-lite"/>
    </source>
</evidence>
<keyword evidence="3" id="KW-1185">Reference proteome</keyword>
<protein>
    <submittedName>
        <fullName evidence="2">Uncharacterized protein</fullName>
    </submittedName>
</protein>